<gene>
    <name evidence="5" type="ORF">FHR99_001869</name>
</gene>
<dbReference type="InterPro" id="IPR008520">
    <property type="entry name" value="DUF802"/>
</dbReference>
<keyword evidence="3" id="KW-1133">Transmembrane helix</keyword>
<name>A0A7W4W530_9GAMM</name>
<dbReference type="EMBL" id="JACHWY010000002">
    <property type="protein sequence ID" value="MBB3047603.1"/>
    <property type="molecule type" value="Genomic_DNA"/>
</dbReference>
<keyword evidence="6" id="KW-1185">Reference proteome</keyword>
<dbReference type="AlphaFoldDB" id="A0A7W4W530"/>
<feature type="domain" description="DUF802" evidence="4">
    <location>
        <begin position="321"/>
        <end position="372"/>
    </location>
</feature>
<sequence length="695" mass="75367">MTRTVSIILFALGALVVLWMSSSFVASSVLALLVSLLIAAAYTTGFVELLRYQSETGKLQQALNTAEHPVADLNQWLAQLPASLRFSVRQRINGEATGLPAPLLTPYLVGLLVMLGLLGTFLGMVETLQGAVGALQGSTELEAIRQGLAAPIEGLGLAFATSVAGVTASAMLGLISTLSRRERLLASRQLDAEMGDAFKTHSLSYQRRQTYDVLQAQATALPAAAAQLGQLAEQFDARFQQLADSLGASHKALQDDLATQQRELNRNVSDALSAGFRDTGKVAAESAQPILQSFIQKLGEQSQATQEQISAAVSAQLSGISRELEKSTLAQQAHWQEVLQQHQQGSNELMAQIKAQLEQAQSQFTQGSEALLQNLQKSNTEWLESSRQAEQERAQQSREAAEISARQLAEASNELAEKARENATAHQEKINQLLAQSSAVLDAQQQRDEQWQQQAAQNLQTLIDSATEQLSKLRNDEQQRSEATAAQLKALQDSSAEQLAKLGAALEAPMTRLIETASEAPRAAAEVIEQMRAEISKNIERDNGLLEERRDTLGKLESLSASLEENARLQREAVQAMLEGSSESLGGIAEKFEQKVAGESEALSEQIAHFSASTAELTALGEVFTNAVQQFGEANTQLMARLEKMEAVLASSGQRSDEQMEYYLSQAREIIDHNLLTHQELLAKLQAETATNGND</sequence>
<feature type="compositionally biased region" description="Basic and acidic residues" evidence="2">
    <location>
        <begin position="415"/>
        <end position="427"/>
    </location>
</feature>
<protein>
    <submittedName>
        <fullName evidence="5">Uncharacterized SAM-binding protein YcdF (DUF218 family)</fullName>
    </submittedName>
</protein>
<dbReference type="Pfam" id="PF05650">
    <property type="entry name" value="DUF802"/>
    <property type="match status" value="1"/>
</dbReference>
<keyword evidence="3" id="KW-0812">Transmembrane</keyword>
<feature type="transmembrane region" description="Helical" evidence="3">
    <location>
        <begin position="107"/>
        <end position="125"/>
    </location>
</feature>
<evidence type="ECO:0000256" key="3">
    <source>
        <dbReference type="SAM" id="Phobius"/>
    </source>
</evidence>
<keyword evidence="1" id="KW-0175">Coiled coil</keyword>
<reference evidence="5 6" key="1">
    <citation type="submission" date="2020-08" db="EMBL/GenBank/DDBJ databases">
        <title>Genomic Encyclopedia of Type Strains, Phase III (KMG-III): the genomes of soil and plant-associated and newly described type strains.</title>
        <authorList>
            <person name="Whitman W."/>
        </authorList>
    </citation>
    <scope>NUCLEOTIDE SEQUENCE [LARGE SCALE GENOMIC DNA]</scope>
    <source>
        <strain evidence="5 6">CECT 8654</strain>
    </source>
</reference>
<evidence type="ECO:0000259" key="4">
    <source>
        <dbReference type="Pfam" id="PF05650"/>
    </source>
</evidence>
<feature type="compositionally biased region" description="Basic and acidic residues" evidence="2">
    <location>
        <begin position="387"/>
        <end position="401"/>
    </location>
</feature>
<organism evidence="5 6">
    <name type="scientific">Litorivivens lipolytica</name>
    <dbReference type="NCBI Taxonomy" id="1524264"/>
    <lineage>
        <taxon>Bacteria</taxon>
        <taxon>Pseudomonadati</taxon>
        <taxon>Pseudomonadota</taxon>
        <taxon>Gammaproteobacteria</taxon>
        <taxon>Litorivivens</taxon>
    </lineage>
</organism>
<evidence type="ECO:0000256" key="1">
    <source>
        <dbReference type="SAM" id="Coils"/>
    </source>
</evidence>
<evidence type="ECO:0000313" key="6">
    <source>
        <dbReference type="Proteomes" id="UP000537130"/>
    </source>
</evidence>
<evidence type="ECO:0000313" key="5">
    <source>
        <dbReference type="EMBL" id="MBB3047603.1"/>
    </source>
</evidence>
<comment type="caution">
    <text evidence="5">The sequence shown here is derived from an EMBL/GenBank/DDBJ whole genome shotgun (WGS) entry which is preliminary data.</text>
</comment>
<feature type="region of interest" description="Disordered" evidence="2">
    <location>
        <begin position="382"/>
        <end position="427"/>
    </location>
</feature>
<feature type="coiled-coil region" evidence="1">
    <location>
        <begin position="546"/>
        <end position="579"/>
    </location>
</feature>
<dbReference type="RefSeq" id="WP_183410375.1">
    <property type="nucleotide sequence ID" value="NZ_JACHWY010000002.1"/>
</dbReference>
<dbReference type="Proteomes" id="UP000537130">
    <property type="component" value="Unassembled WGS sequence"/>
</dbReference>
<evidence type="ECO:0000256" key="2">
    <source>
        <dbReference type="SAM" id="MobiDB-lite"/>
    </source>
</evidence>
<keyword evidence="3" id="KW-0472">Membrane</keyword>
<accession>A0A7W4W530</accession>
<proteinExistence type="predicted"/>
<feature type="transmembrane region" description="Helical" evidence="3">
    <location>
        <begin position="155"/>
        <end position="178"/>
    </location>
</feature>